<keyword evidence="1" id="KW-0472">Membrane</keyword>
<sequence>MPRDPLICAWILLIALCLGSTAIALAVGSGLGPVALTAAGAAILLLSWLKARLILNAYLGLAAAPFWRKGFEITLALYALLLLGLYVAPTI</sequence>
<gene>
    <name evidence="2" type="ORF">M2319_002078</name>
</gene>
<evidence type="ECO:0000313" key="2">
    <source>
        <dbReference type="EMBL" id="MCW2307741.1"/>
    </source>
</evidence>
<dbReference type="RefSeq" id="WP_264601381.1">
    <property type="nucleotide sequence ID" value="NZ_JAOQNS010000005.1"/>
</dbReference>
<protein>
    <submittedName>
        <fullName evidence="2">Membrane protein implicated in regulation of membrane protease activity</fullName>
    </submittedName>
</protein>
<keyword evidence="2" id="KW-0378">Hydrolase</keyword>
<dbReference type="GO" id="GO:0008233">
    <property type="term" value="F:peptidase activity"/>
    <property type="evidence" value="ECO:0007669"/>
    <property type="project" value="UniProtKB-KW"/>
</dbReference>
<organism evidence="2 3">
    <name type="scientific">Rhodobium gokarnense</name>
    <dbReference type="NCBI Taxonomy" id="364296"/>
    <lineage>
        <taxon>Bacteria</taxon>
        <taxon>Pseudomonadati</taxon>
        <taxon>Pseudomonadota</taxon>
        <taxon>Alphaproteobacteria</taxon>
        <taxon>Hyphomicrobiales</taxon>
        <taxon>Rhodobiaceae</taxon>
        <taxon>Rhodobium</taxon>
    </lineage>
</organism>
<proteinExistence type="predicted"/>
<feature type="transmembrane region" description="Helical" evidence="1">
    <location>
        <begin position="36"/>
        <end position="59"/>
    </location>
</feature>
<dbReference type="GO" id="GO:0006508">
    <property type="term" value="P:proteolysis"/>
    <property type="evidence" value="ECO:0007669"/>
    <property type="project" value="UniProtKB-KW"/>
</dbReference>
<keyword evidence="2" id="KW-0645">Protease</keyword>
<comment type="caution">
    <text evidence="2">The sequence shown here is derived from an EMBL/GenBank/DDBJ whole genome shotgun (WGS) entry which is preliminary data.</text>
</comment>
<dbReference type="Proteomes" id="UP001209755">
    <property type="component" value="Unassembled WGS sequence"/>
</dbReference>
<name>A0ABT3HBS4_9HYPH</name>
<reference evidence="3" key="1">
    <citation type="submission" date="2023-07" db="EMBL/GenBank/DDBJ databases">
        <title>Genome sequencing of Purple Non-Sulfur Bacteria from various extreme environments.</title>
        <authorList>
            <person name="Mayer M."/>
        </authorList>
    </citation>
    <scope>NUCLEOTIDE SEQUENCE [LARGE SCALE GENOMIC DNA]</scope>
    <source>
        <strain evidence="3">DSM 17935</strain>
    </source>
</reference>
<evidence type="ECO:0000256" key="1">
    <source>
        <dbReference type="SAM" id="Phobius"/>
    </source>
</evidence>
<accession>A0ABT3HBS4</accession>
<keyword evidence="3" id="KW-1185">Reference proteome</keyword>
<dbReference type="EMBL" id="JAOQNS010000005">
    <property type="protein sequence ID" value="MCW2307741.1"/>
    <property type="molecule type" value="Genomic_DNA"/>
</dbReference>
<keyword evidence="1" id="KW-0812">Transmembrane</keyword>
<keyword evidence="1" id="KW-1133">Transmembrane helix</keyword>
<evidence type="ECO:0000313" key="3">
    <source>
        <dbReference type="Proteomes" id="UP001209755"/>
    </source>
</evidence>
<feature type="transmembrane region" description="Helical" evidence="1">
    <location>
        <begin position="71"/>
        <end position="88"/>
    </location>
</feature>